<dbReference type="EMBL" id="JACEIK010002167">
    <property type="protein sequence ID" value="MCD9559551.1"/>
    <property type="molecule type" value="Genomic_DNA"/>
</dbReference>
<dbReference type="Proteomes" id="UP000823775">
    <property type="component" value="Unassembled WGS sequence"/>
</dbReference>
<sequence>MWDDVESGVLFALTIRSIVMWTDVLLLLGPAETVKMAKTKLYLNLSKSVQSTHTSENAPTSQPHQSILPLTSFLQSKPRPTPSISATSQLDRSVQASIQQLAPSVQPAAQQAPPQPTSSVQPTAQQAPSLSASSVQPATQQAPSQPAPSVQPAAQQAQSSKCGRESNSCWTLDAIGKCSRFSVGAVRVSKVHLPLTKSATKFASVASRKKASSPTLALWSTCQSNHFDQLGE</sequence>
<protein>
    <submittedName>
        <fullName evidence="2">Uncharacterized protein</fullName>
    </submittedName>
</protein>
<accession>A0ABS8UMK7</accession>
<feature type="compositionally biased region" description="Low complexity" evidence="1">
    <location>
        <begin position="99"/>
        <end position="159"/>
    </location>
</feature>
<name>A0ABS8UMK7_DATST</name>
<evidence type="ECO:0000256" key="1">
    <source>
        <dbReference type="SAM" id="MobiDB-lite"/>
    </source>
</evidence>
<comment type="caution">
    <text evidence="2">The sequence shown here is derived from an EMBL/GenBank/DDBJ whole genome shotgun (WGS) entry which is preliminary data.</text>
</comment>
<evidence type="ECO:0000313" key="3">
    <source>
        <dbReference type="Proteomes" id="UP000823775"/>
    </source>
</evidence>
<gene>
    <name evidence="2" type="ORF">HAX54_017553</name>
</gene>
<evidence type="ECO:0000313" key="2">
    <source>
        <dbReference type="EMBL" id="MCD9559551.1"/>
    </source>
</evidence>
<feature type="region of interest" description="Disordered" evidence="1">
    <location>
        <begin position="74"/>
        <end position="159"/>
    </location>
</feature>
<organism evidence="2 3">
    <name type="scientific">Datura stramonium</name>
    <name type="common">Jimsonweed</name>
    <name type="synonym">Common thornapple</name>
    <dbReference type="NCBI Taxonomy" id="4076"/>
    <lineage>
        <taxon>Eukaryota</taxon>
        <taxon>Viridiplantae</taxon>
        <taxon>Streptophyta</taxon>
        <taxon>Embryophyta</taxon>
        <taxon>Tracheophyta</taxon>
        <taxon>Spermatophyta</taxon>
        <taxon>Magnoliopsida</taxon>
        <taxon>eudicotyledons</taxon>
        <taxon>Gunneridae</taxon>
        <taxon>Pentapetalae</taxon>
        <taxon>asterids</taxon>
        <taxon>lamiids</taxon>
        <taxon>Solanales</taxon>
        <taxon>Solanaceae</taxon>
        <taxon>Solanoideae</taxon>
        <taxon>Datureae</taxon>
        <taxon>Datura</taxon>
    </lineage>
</organism>
<keyword evidence="3" id="KW-1185">Reference proteome</keyword>
<feature type="compositionally biased region" description="Polar residues" evidence="1">
    <location>
        <begin position="82"/>
        <end position="98"/>
    </location>
</feature>
<reference evidence="2 3" key="1">
    <citation type="journal article" date="2021" name="BMC Genomics">
        <title>Datura genome reveals duplications of psychoactive alkaloid biosynthetic genes and high mutation rate following tissue culture.</title>
        <authorList>
            <person name="Rajewski A."/>
            <person name="Carter-House D."/>
            <person name="Stajich J."/>
            <person name="Litt A."/>
        </authorList>
    </citation>
    <scope>NUCLEOTIDE SEQUENCE [LARGE SCALE GENOMIC DNA]</scope>
    <source>
        <strain evidence="2">AR-01</strain>
    </source>
</reference>
<proteinExistence type="predicted"/>